<accession>A0A7Y4L4K0</accession>
<dbReference type="InterPro" id="IPR029068">
    <property type="entry name" value="Glyas_Bleomycin-R_OHBP_Dase"/>
</dbReference>
<sequence>MPLTLGAVVLNTTPQAATFWQQALAYTPSPTNPDFLLPPPTAPTTRLHLDTTDQTHLDLWPTPGSTAHTETARLLALGATRAPWTYPTNPDFTVLQAPDGTHFCIIG</sequence>
<dbReference type="PANTHER" id="PTHR35908:SF1">
    <property type="entry name" value="CONSERVED PROTEIN"/>
    <property type="match status" value="1"/>
</dbReference>
<dbReference type="PANTHER" id="PTHR35908">
    <property type="entry name" value="HYPOTHETICAL FUSION PROTEIN"/>
    <property type="match status" value="1"/>
</dbReference>
<dbReference type="RefSeq" id="WP_171677508.1">
    <property type="nucleotide sequence ID" value="NZ_JABJRC010000008.1"/>
</dbReference>
<gene>
    <name evidence="2" type="ORF">HNR71_007249</name>
    <name evidence="3" type="ORF">HPO96_28820</name>
</gene>
<dbReference type="Proteomes" id="UP000553957">
    <property type="component" value="Unassembled WGS sequence"/>
</dbReference>
<dbReference type="EMBL" id="JABJRC010000008">
    <property type="protein sequence ID" value="NOL44258.1"/>
    <property type="molecule type" value="Genomic_DNA"/>
</dbReference>
<evidence type="ECO:0000313" key="2">
    <source>
        <dbReference type="EMBL" id="MBB6571612.1"/>
    </source>
</evidence>
<dbReference type="Gene3D" id="3.10.180.10">
    <property type="entry name" value="2,3-Dihydroxybiphenyl 1,2-Dioxygenase, domain 1"/>
    <property type="match status" value="1"/>
</dbReference>
<organism evidence="3 4">
    <name type="scientific">Kribbella sandramycini</name>
    <dbReference type="NCBI Taxonomy" id="60450"/>
    <lineage>
        <taxon>Bacteria</taxon>
        <taxon>Bacillati</taxon>
        <taxon>Actinomycetota</taxon>
        <taxon>Actinomycetes</taxon>
        <taxon>Propionibacteriales</taxon>
        <taxon>Kribbellaceae</taxon>
        <taxon>Kribbella</taxon>
    </lineage>
</organism>
<dbReference type="EMBL" id="JACHKF010000001">
    <property type="protein sequence ID" value="MBB6571612.1"/>
    <property type="molecule type" value="Genomic_DNA"/>
</dbReference>
<comment type="caution">
    <text evidence="3">The sequence shown here is derived from an EMBL/GenBank/DDBJ whole genome shotgun (WGS) entry which is preliminary data.</text>
</comment>
<feature type="domain" description="Glyoxalase-like" evidence="1">
    <location>
        <begin position="14"/>
        <end position="106"/>
    </location>
</feature>
<protein>
    <submittedName>
        <fullName evidence="3">VOC family protein</fullName>
    </submittedName>
</protein>
<evidence type="ECO:0000313" key="5">
    <source>
        <dbReference type="Proteomes" id="UP000553957"/>
    </source>
</evidence>
<dbReference type="AlphaFoldDB" id="A0A7Y4L4K0"/>
<dbReference type="Pfam" id="PF18029">
    <property type="entry name" value="Glyoxalase_6"/>
    <property type="match status" value="1"/>
</dbReference>
<reference evidence="2 5" key="2">
    <citation type="submission" date="2020-08" db="EMBL/GenBank/DDBJ databases">
        <title>Sequencing the genomes of 1000 actinobacteria strains.</title>
        <authorList>
            <person name="Klenk H.-P."/>
        </authorList>
    </citation>
    <scope>NUCLEOTIDE SEQUENCE [LARGE SCALE GENOMIC DNA]</scope>
    <source>
        <strain evidence="2 5">DSM 15626</strain>
    </source>
</reference>
<evidence type="ECO:0000259" key="1">
    <source>
        <dbReference type="Pfam" id="PF18029"/>
    </source>
</evidence>
<reference evidence="3 4" key="1">
    <citation type="submission" date="2020-05" db="EMBL/GenBank/DDBJ databases">
        <title>Genome sequence of Kribbella sandramycini ATCC 39419.</title>
        <authorList>
            <person name="Maclea K.S."/>
            <person name="Fair J.L."/>
        </authorList>
    </citation>
    <scope>NUCLEOTIDE SEQUENCE [LARGE SCALE GENOMIC DNA]</scope>
    <source>
        <strain evidence="3 4">ATCC 39419</strain>
    </source>
</reference>
<proteinExistence type="predicted"/>
<keyword evidence="4" id="KW-1185">Reference proteome</keyword>
<evidence type="ECO:0000313" key="3">
    <source>
        <dbReference type="EMBL" id="NOL44258.1"/>
    </source>
</evidence>
<dbReference type="InterPro" id="IPR041581">
    <property type="entry name" value="Glyoxalase_6"/>
</dbReference>
<evidence type="ECO:0000313" key="4">
    <source>
        <dbReference type="Proteomes" id="UP000534306"/>
    </source>
</evidence>
<name>A0A7Y4L4K0_9ACTN</name>
<dbReference type="Proteomes" id="UP000534306">
    <property type="component" value="Unassembled WGS sequence"/>
</dbReference>